<dbReference type="GeneID" id="25986925"/>
<dbReference type="EMBL" id="ALBS01000231">
    <property type="protein sequence ID" value="EJT47726.1"/>
    <property type="molecule type" value="Genomic_DNA"/>
</dbReference>
<feature type="region of interest" description="Disordered" evidence="1">
    <location>
        <begin position="21"/>
        <end position="107"/>
    </location>
</feature>
<dbReference type="VEuPathDB" id="FungiDB:A1Q1_03412"/>
<reference evidence="2 3" key="1">
    <citation type="journal article" date="2012" name="Eukaryot. Cell">
        <title>Draft genome sequence of CBS 2479, the standard type strain of Trichosporon asahii.</title>
        <authorList>
            <person name="Yang R.Y."/>
            <person name="Li H.T."/>
            <person name="Zhu H."/>
            <person name="Zhou G.P."/>
            <person name="Wang M."/>
            <person name="Wang L."/>
        </authorList>
    </citation>
    <scope>NUCLEOTIDE SEQUENCE [LARGE SCALE GENOMIC DNA]</scope>
    <source>
        <strain evidence="3">ATCC 90039 / CBS 2479 / JCM 2466 / KCTC 7840 / NCYC 2677 / UAMH 7654</strain>
    </source>
</reference>
<protein>
    <submittedName>
        <fullName evidence="2">Uncharacterized protein</fullName>
    </submittedName>
</protein>
<accession>J5SVA4</accession>
<dbReference type="KEGG" id="tasa:A1Q1_03412"/>
<feature type="compositionally biased region" description="Basic and acidic residues" evidence="1">
    <location>
        <begin position="29"/>
        <end position="95"/>
    </location>
</feature>
<feature type="compositionally biased region" description="Basic residues" evidence="1">
    <location>
        <begin position="267"/>
        <end position="276"/>
    </location>
</feature>
<feature type="compositionally biased region" description="Basic and acidic residues" evidence="1">
    <location>
        <begin position="249"/>
        <end position="266"/>
    </location>
</feature>
<feature type="region of interest" description="Disordered" evidence="1">
    <location>
        <begin position="133"/>
        <end position="226"/>
    </location>
</feature>
<feature type="compositionally biased region" description="Basic and acidic residues" evidence="1">
    <location>
        <begin position="172"/>
        <end position="197"/>
    </location>
</feature>
<dbReference type="HOGENOM" id="CLU_075896_0_0_1"/>
<dbReference type="RefSeq" id="XP_014178685.1">
    <property type="nucleotide sequence ID" value="XM_014323210.1"/>
</dbReference>
<feature type="region of interest" description="Disordered" evidence="1">
    <location>
        <begin position="249"/>
        <end position="276"/>
    </location>
</feature>
<dbReference type="OrthoDB" id="5876637at2759"/>
<gene>
    <name evidence="2" type="ORF">A1Q1_03412</name>
</gene>
<proteinExistence type="predicted"/>
<name>J5SVA4_TRIAS</name>
<evidence type="ECO:0000256" key="1">
    <source>
        <dbReference type="SAM" id="MobiDB-lite"/>
    </source>
</evidence>
<organism evidence="2 3">
    <name type="scientific">Trichosporon asahii var. asahii (strain ATCC 90039 / CBS 2479 / JCM 2466 / KCTC 7840 / NBRC 103889/ NCYC 2677 / UAMH 7654)</name>
    <name type="common">Yeast</name>
    <dbReference type="NCBI Taxonomy" id="1186058"/>
    <lineage>
        <taxon>Eukaryota</taxon>
        <taxon>Fungi</taxon>
        <taxon>Dikarya</taxon>
        <taxon>Basidiomycota</taxon>
        <taxon>Agaricomycotina</taxon>
        <taxon>Tremellomycetes</taxon>
        <taxon>Trichosporonales</taxon>
        <taxon>Trichosporonaceae</taxon>
        <taxon>Trichosporon</taxon>
    </lineage>
</organism>
<evidence type="ECO:0000313" key="2">
    <source>
        <dbReference type="EMBL" id="EJT47726.1"/>
    </source>
</evidence>
<dbReference type="Proteomes" id="UP000002748">
    <property type="component" value="Unassembled WGS sequence"/>
</dbReference>
<dbReference type="AlphaFoldDB" id="J5SVA4"/>
<evidence type="ECO:0000313" key="3">
    <source>
        <dbReference type="Proteomes" id="UP000002748"/>
    </source>
</evidence>
<sequence length="276" mass="30267">MKDDTPKGALRILNAAKVQAAFRKQGRVTSEDTGEHTLKRKRGEEKKAAKSSDDSKANEPAKIRTEADKEAAKAEKAAKASGEEGGKKKAGKPEIPKIGPNETLGEYNRRVEALMRGSVNKAIKSAEALKGQQIQALKAEKAARRAAAQAGLPPPKPGSSFSSNPLPAGAAGKKEPSPSPEPEERTFAEAPQRRRLNDIALAPPQLPKMRQAKKTPSEIGSKIPLNAGQKRIMEEERERVIRMYRDMKARKEQEKAAEKEEKEAEKRKKKKARKSQ</sequence>
<comment type="caution">
    <text evidence="2">The sequence shown here is derived from an EMBL/GenBank/DDBJ whole genome shotgun (WGS) entry which is preliminary data.</text>
</comment>